<dbReference type="PANTHER" id="PTHR43280">
    <property type="entry name" value="ARAC-FAMILY TRANSCRIPTIONAL REGULATOR"/>
    <property type="match status" value="1"/>
</dbReference>
<feature type="domain" description="HTH araC/xylS-type" evidence="5">
    <location>
        <begin position="664"/>
        <end position="762"/>
    </location>
</feature>
<evidence type="ECO:0000313" key="7">
    <source>
        <dbReference type="Proteomes" id="UP000250369"/>
    </source>
</evidence>
<dbReference type="SUPFAM" id="SSF46689">
    <property type="entry name" value="Homeodomain-like"/>
    <property type="match status" value="2"/>
</dbReference>
<gene>
    <name evidence="6" type="ORF">DQG23_11450</name>
</gene>
<evidence type="ECO:0000256" key="3">
    <source>
        <dbReference type="ARBA" id="ARBA00023163"/>
    </source>
</evidence>
<dbReference type="GO" id="GO:0003700">
    <property type="term" value="F:DNA-binding transcription factor activity"/>
    <property type="evidence" value="ECO:0007669"/>
    <property type="project" value="InterPro"/>
</dbReference>
<keyword evidence="1" id="KW-0805">Transcription regulation</keyword>
<keyword evidence="4" id="KW-0812">Transmembrane</keyword>
<feature type="transmembrane region" description="Helical" evidence="4">
    <location>
        <begin position="300"/>
        <end position="318"/>
    </location>
</feature>
<dbReference type="EMBL" id="QMFB01000005">
    <property type="protein sequence ID" value="RAV21268.1"/>
    <property type="molecule type" value="Genomic_DNA"/>
</dbReference>
<keyword evidence="2" id="KW-0238">DNA-binding</keyword>
<evidence type="ECO:0000256" key="2">
    <source>
        <dbReference type="ARBA" id="ARBA00023125"/>
    </source>
</evidence>
<dbReference type="InterPro" id="IPR018060">
    <property type="entry name" value="HTH_AraC"/>
</dbReference>
<dbReference type="Gene3D" id="6.10.340.10">
    <property type="match status" value="1"/>
</dbReference>
<evidence type="ECO:0000256" key="4">
    <source>
        <dbReference type="SAM" id="Phobius"/>
    </source>
</evidence>
<dbReference type="Gene3D" id="1.10.10.60">
    <property type="entry name" value="Homeodomain-like"/>
    <property type="match status" value="2"/>
</dbReference>
<dbReference type="PANTHER" id="PTHR43280:SF10">
    <property type="entry name" value="REGULATORY PROTEIN POCR"/>
    <property type="match status" value="1"/>
</dbReference>
<dbReference type="InterPro" id="IPR009057">
    <property type="entry name" value="Homeodomain-like_sf"/>
</dbReference>
<dbReference type="RefSeq" id="WP_113030972.1">
    <property type="nucleotide sequence ID" value="NZ_QMFB01000005.1"/>
</dbReference>
<keyword evidence="4" id="KW-1133">Transmembrane helix</keyword>
<evidence type="ECO:0000256" key="1">
    <source>
        <dbReference type="ARBA" id="ARBA00023015"/>
    </source>
</evidence>
<dbReference type="Pfam" id="PF12833">
    <property type="entry name" value="HTH_18"/>
    <property type="match status" value="1"/>
</dbReference>
<evidence type="ECO:0000259" key="5">
    <source>
        <dbReference type="PROSITE" id="PS01124"/>
    </source>
</evidence>
<dbReference type="InterPro" id="IPR041522">
    <property type="entry name" value="CdaR_GGDEF"/>
</dbReference>
<dbReference type="SMART" id="SM00342">
    <property type="entry name" value="HTH_ARAC"/>
    <property type="match status" value="1"/>
</dbReference>
<keyword evidence="4" id="KW-0472">Membrane</keyword>
<accession>A0A329MP73</accession>
<evidence type="ECO:0000313" key="6">
    <source>
        <dbReference type="EMBL" id="RAV21268.1"/>
    </source>
</evidence>
<keyword evidence="3" id="KW-0804">Transcription</keyword>
<dbReference type="PROSITE" id="PS00041">
    <property type="entry name" value="HTH_ARAC_FAMILY_1"/>
    <property type="match status" value="1"/>
</dbReference>
<dbReference type="Pfam" id="PF17853">
    <property type="entry name" value="GGDEF_2"/>
    <property type="match status" value="1"/>
</dbReference>
<keyword evidence="7" id="KW-1185">Reference proteome</keyword>
<protein>
    <recommendedName>
        <fullName evidence="5">HTH araC/xylS-type domain-containing protein</fullName>
    </recommendedName>
</protein>
<dbReference type="PRINTS" id="PR00032">
    <property type="entry name" value="HTHARAC"/>
</dbReference>
<dbReference type="InterPro" id="IPR020449">
    <property type="entry name" value="Tscrpt_reg_AraC-type_HTH"/>
</dbReference>
<dbReference type="Proteomes" id="UP000250369">
    <property type="component" value="Unassembled WGS sequence"/>
</dbReference>
<dbReference type="AlphaFoldDB" id="A0A329MP73"/>
<dbReference type="GO" id="GO:0043565">
    <property type="term" value="F:sequence-specific DNA binding"/>
    <property type="evidence" value="ECO:0007669"/>
    <property type="project" value="InterPro"/>
</dbReference>
<feature type="transmembrane region" description="Helical" evidence="4">
    <location>
        <begin position="12"/>
        <end position="35"/>
    </location>
</feature>
<comment type="caution">
    <text evidence="6">The sequence shown here is derived from an EMBL/GenBank/DDBJ whole genome shotgun (WGS) entry which is preliminary data.</text>
</comment>
<dbReference type="InterPro" id="IPR018062">
    <property type="entry name" value="HTH_AraC-typ_CS"/>
</dbReference>
<name>A0A329MP73_9BACL</name>
<dbReference type="OrthoDB" id="1975037at2"/>
<sequence>MKRRPPRLLVRLMVISIFVGAIPVLALGSFSYYLFLDRVANQVNQRNSQLLTETQMRLEQLFTTIDFSLTQLANATLLQDAADWEFSGSRFQSFNELSLQLYRLQSLEMGISNVFYINFTKGWLLDNYGASLLQEHPDRERFIGYSEKNEKSFWATQAANTGKRTEAGGAAWSDIAAIVLLKRTPLHAMTPTGMLGVQIPRYEIERRLSSGGNRDAKLMIDADLHILAGSDSFSAGWNRLPDEFAARIKDTVKPGSPATFPFDDSHLAVVNRSAYNGWYYVSIYSNAEIAKDARSIRNTMFLTCFLVLLLTLVIAMAMNRRFYKPIRKLYDSVVRLSDSQADSKYNEIELIEARLEALTETQNGKDAFIAGQVSQLRELFLFKLLIGEVNPAEAEAKSAYYELNPQWKQFCVVSLQISNWERSRYKESDRDLMMMAVKNVMGELIPASNSLPAVTIGQSQVVVIGSMHETPEQFRDYVVSLVVMIRAAVERYLELDTIFGISRSIHSLREANRAYLEATEALKQKSVILEQSLFFFEDLTPDRIIRVKYPAALEKALIEAIEENDFEQARENLRLISRYLLEANVSYRELQLYLVRLLVTLLTDSLDSDEFLSQLLNDQKTIFDQLFELNSLEEIENWIVGKVLLPFIQWREEQSQKQYYIITEQMRKMIHEQYQTDLTLEICAEQLRYHPDYLRRVFRKGTGMSFSDYLAQHRLNVSKDLLENTELTISDIALQLNFQNSQNFIRYFKKMVGITPGQYRQSLRD</sequence>
<reference evidence="6 7" key="1">
    <citation type="journal article" date="2009" name="Int. J. Syst. Evol. Microbiol.">
        <title>Paenibacillus contaminans sp. nov., isolated from a contaminated laboratory plate.</title>
        <authorList>
            <person name="Chou J.H."/>
            <person name="Lee J.H."/>
            <person name="Lin M.C."/>
            <person name="Chang P.S."/>
            <person name="Arun A.B."/>
            <person name="Young C.C."/>
            <person name="Chen W.M."/>
        </authorList>
    </citation>
    <scope>NUCLEOTIDE SEQUENCE [LARGE SCALE GENOMIC DNA]</scope>
    <source>
        <strain evidence="6 7">CKOBP-6</strain>
    </source>
</reference>
<organism evidence="6 7">
    <name type="scientific">Paenibacillus contaminans</name>
    <dbReference type="NCBI Taxonomy" id="450362"/>
    <lineage>
        <taxon>Bacteria</taxon>
        <taxon>Bacillati</taxon>
        <taxon>Bacillota</taxon>
        <taxon>Bacilli</taxon>
        <taxon>Bacillales</taxon>
        <taxon>Paenibacillaceae</taxon>
        <taxon>Paenibacillus</taxon>
    </lineage>
</organism>
<proteinExistence type="predicted"/>
<dbReference type="PROSITE" id="PS01124">
    <property type="entry name" value="HTH_ARAC_FAMILY_2"/>
    <property type="match status" value="1"/>
</dbReference>